<evidence type="ECO:0000256" key="3">
    <source>
        <dbReference type="ARBA" id="ARBA00022827"/>
    </source>
</evidence>
<dbReference type="Gene3D" id="1.25.40.80">
    <property type="match status" value="1"/>
</dbReference>
<name>A0A849L1A8_9RHOB</name>
<dbReference type="InterPro" id="IPR005101">
    <property type="entry name" value="Cryptochr/Photolyase_FAD-bd"/>
</dbReference>
<organism evidence="7 8">
    <name type="scientific">Halovulum dunhuangense</name>
    <dbReference type="NCBI Taxonomy" id="1505036"/>
    <lineage>
        <taxon>Bacteria</taxon>
        <taxon>Pseudomonadati</taxon>
        <taxon>Pseudomonadota</taxon>
        <taxon>Alphaproteobacteria</taxon>
        <taxon>Rhodobacterales</taxon>
        <taxon>Paracoccaceae</taxon>
        <taxon>Halovulum</taxon>
    </lineage>
</organism>
<dbReference type="GO" id="GO:0009416">
    <property type="term" value="P:response to light stimulus"/>
    <property type="evidence" value="ECO:0007669"/>
    <property type="project" value="TreeGrafter"/>
</dbReference>
<dbReference type="GO" id="GO:0071949">
    <property type="term" value="F:FAD binding"/>
    <property type="evidence" value="ECO:0007669"/>
    <property type="project" value="TreeGrafter"/>
</dbReference>
<dbReference type="GO" id="GO:0003904">
    <property type="term" value="F:deoxyribodipyrimidine photo-lyase activity"/>
    <property type="evidence" value="ECO:0007669"/>
    <property type="project" value="TreeGrafter"/>
</dbReference>
<dbReference type="PROSITE" id="PS51645">
    <property type="entry name" value="PHR_CRY_ALPHA_BETA"/>
    <property type="match status" value="1"/>
</dbReference>
<dbReference type="PANTHER" id="PTHR11455">
    <property type="entry name" value="CRYPTOCHROME"/>
    <property type="match status" value="1"/>
</dbReference>
<dbReference type="Pfam" id="PF03441">
    <property type="entry name" value="FAD_binding_7"/>
    <property type="match status" value="1"/>
</dbReference>
<evidence type="ECO:0000256" key="4">
    <source>
        <dbReference type="PIRSR" id="PIRSR602081-1"/>
    </source>
</evidence>
<dbReference type="PANTHER" id="PTHR11455:SF9">
    <property type="entry name" value="CRYPTOCHROME CIRCADIAN CLOCK 5 ISOFORM X1"/>
    <property type="match status" value="1"/>
</dbReference>
<evidence type="ECO:0000256" key="1">
    <source>
        <dbReference type="ARBA" id="ARBA00001932"/>
    </source>
</evidence>
<keyword evidence="2 4" id="KW-0285">Flavoprotein</keyword>
<reference evidence="7 8" key="1">
    <citation type="submission" date="2020-05" db="EMBL/GenBank/DDBJ databases">
        <title>Gimesia benthica sp. nov., a novel planctomycete isolated from a deep-sea water sample of the Northwest Indian Ocean.</title>
        <authorList>
            <person name="Wang J."/>
            <person name="Ruan C."/>
            <person name="Song L."/>
            <person name="Zhu Y."/>
            <person name="Li A."/>
            <person name="Zheng X."/>
            <person name="Wang L."/>
            <person name="Lu Z."/>
            <person name="Huang Y."/>
            <person name="Du W."/>
            <person name="Zhou Y."/>
            <person name="Huang L."/>
            <person name="Dai X."/>
        </authorList>
    </citation>
    <scope>NUCLEOTIDE SEQUENCE [LARGE SCALE GENOMIC DNA]</scope>
    <source>
        <strain evidence="7 8">YYQ-30</strain>
    </source>
</reference>
<dbReference type="InterPro" id="IPR002081">
    <property type="entry name" value="Cryptochrome/DNA_photolyase_1"/>
</dbReference>
<comment type="caution">
    <text evidence="7">The sequence shown here is derived from an EMBL/GenBank/DDBJ whole genome shotgun (WGS) entry which is preliminary data.</text>
</comment>
<keyword evidence="7" id="KW-0456">Lyase</keyword>
<keyword evidence="3 4" id="KW-0274">FAD</keyword>
<dbReference type="Gene3D" id="1.10.579.10">
    <property type="entry name" value="DNA Cyclobutane Dipyrimidine Photolyase, subunit A, domain 3"/>
    <property type="match status" value="1"/>
</dbReference>
<feature type="binding site" evidence="4">
    <location>
        <position position="213"/>
    </location>
    <ligand>
        <name>FAD</name>
        <dbReference type="ChEBI" id="CHEBI:57692"/>
    </ligand>
</feature>
<feature type="compositionally biased region" description="Basic and acidic residues" evidence="5">
    <location>
        <begin position="478"/>
        <end position="491"/>
    </location>
</feature>
<dbReference type="InterPro" id="IPR036134">
    <property type="entry name" value="Crypto/Photolyase_FAD-like_sf"/>
</dbReference>
<accession>A0A849L1A8</accession>
<gene>
    <name evidence="7" type="ORF">HMH01_06240</name>
</gene>
<evidence type="ECO:0000256" key="5">
    <source>
        <dbReference type="SAM" id="MobiDB-lite"/>
    </source>
</evidence>
<dbReference type="Proteomes" id="UP000572377">
    <property type="component" value="Unassembled WGS sequence"/>
</dbReference>
<dbReference type="Pfam" id="PF00875">
    <property type="entry name" value="DNA_photolyase"/>
    <property type="match status" value="1"/>
</dbReference>
<sequence>MSSRPVIFWFKRDLRVADNPALARVAEVSGGHVLPLFIFEPEYWRLPDTSARQFAFLTETLADLRADLAAQGQPLVLRTGDAVDVLDALVRETGARALFSSEETGNLWTYARDRRVAAWARGRGLAWTELPQAGVKRRLKSRDGWAAARDRFVRQPTVAAPALAPLSGIATGAMPDAASMGLPADPCPDRQPGGRQAALALLGGFLTERGRDYRRQMSTPVEGEWACSRLSPHLALGALSGREAAQATAARQREVRGTREGWAGSLSSFQSRLAWRDHFMQKLEDEPRIETDCLHPAYEGLRPRTPDATRLSAWERAETGIPFVDACMRYLHHTGWLNFRMRSMLVAVASYHLWLDWRATGPHLARLFTDYEPGIHWSQMQMQSGTTGMNTVRIYNPVKQGLDQDPTGVFTRRWVPELAAVPDAHLQSPWTWEGAGSVLDRAYPAPVVDVAEAARHARDAVWGVRRGDAFRATAARIVEKHASRKDGGDRAPRRRRGPGRAKASPDQLSLDL</sequence>
<dbReference type="SUPFAM" id="SSF48173">
    <property type="entry name" value="Cryptochrome/photolyase FAD-binding domain"/>
    <property type="match status" value="1"/>
</dbReference>
<evidence type="ECO:0000313" key="8">
    <source>
        <dbReference type="Proteomes" id="UP000572377"/>
    </source>
</evidence>
<comment type="cofactor">
    <cofactor evidence="4">
        <name>FAD</name>
        <dbReference type="ChEBI" id="CHEBI:57692"/>
    </cofactor>
    <text evidence="4">Binds 1 FAD per subunit.</text>
</comment>
<keyword evidence="8" id="KW-1185">Reference proteome</keyword>
<dbReference type="InterPro" id="IPR006050">
    <property type="entry name" value="DNA_photolyase_N"/>
</dbReference>
<dbReference type="InterPro" id="IPR014729">
    <property type="entry name" value="Rossmann-like_a/b/a_fold"/>
</dbReference>
<feature type="binding site" evidence="4">
    <location>
        <position position="269"/>
    </location>
    <ligand>
        <name>FAD</name>
        <dbReference type="ChEBI" id="CHEBI:57692"/>
    </ligand>
</feature>
<dbReference type="AlphaFoldDB" id="A0A849L1A8"/>
<evidence type="ECO:0000256" key="2">
    <source>
        <dbReference type="ARBA" id="ARBA00022630"/>
    </source>
</evidence>
<feature type="domain" description="Photolyase/cryptochrome alpha/beta" evidence="6">
    <location>
        <begin position="4"/>
        <end position="135"/>
    </location>
</feature>
<dbReference type="EMBL" id="JABFBC010000001">
    <property type="protein sequence ID" value="NNU80035.1"/>
    <property type="molecule type" value="Genomic_DNA"/>
</dbReference>
<proteinExistence type="predicted"/>
<feature type="region of interest" description="Disordered" evidence="5">
    <location>
        <begin position="478"/>
        <end position="512"/>
    </location>
</feature>
<evidence type="ECO:0000259" key="6">
    <source>
        <dbReference type="PROSITE" id="PS51645"/>
    </source>
</evidence>
<protein>
    <submittedName>
        <fullName evidence="7">Deoxyribodipyrimidine photolyase</fullName>
    </submittedName>
</protein>
<dbReference type="RefSeq" id="WP_171323472.1">
    <property type="nucleotide sequence ID" value="NZ_JABFBC010000001.1"/>
</dbReference>
<dbReference type="Gene3D" id="3.40.50.620">
    <property type="entry name" value="HUPs"/>
    <property type="match status" value="1"/>
</dbReference>
<dbReference type="SUPFAM" id="SSF52425">
    <property type="entry name" value="Cryptochrome/photolyase, N-terminal domain"/>
    <property type="match status" value="1"/>
</dbReference>
<dbReference type="GO" id="GO:0003677">
    <property type="term" value="F:DNA binding"/>
    <property type="evidence" value="ECO:0007669"/>
    <property type="project" value="TreeGrafter"/>
</dbReference>
<evidence type="ECO:0000313" key="7">
    <source>
        <dbReference type="EMBL" id="NNU80035.1"/>
    </source>
</evidence>
<dbReference type="InterPro" id="IPR036155">
    <property type="entry name" value="Crypto/Photolyase_N_sf"/>
</dbReference>
<comment type="cofactor">
    <cofactor evidence="1">
        <name>(6R)-5,10-methylene-5,6,7,8-tetrahydrofolate</name>
        <dbReference type="ChEBI" id="CHEBI:15636"/>
    </cofactor>
</comment>